<proteinExistence type="predicted"/>
<name>A0A7C4EUQ5_9BACT</name>
<dbReference type="Pfam" id="PF13551">
    <property type="entry name" value="HTH_29"/>
    <property type="match status" value="1"/>
</dbReference>
<reference evidence="2" key="1">
    <citation type="journal article" date="2020" name="mSystems">
        <title>Genome- and Community-Level Interaction Insights into Carbon Utilization and Element Cycling Functions of Hydrothermarchaeota in Hydrothermal Sediment.</title>
        <authorList>
            <person name="Zhou Z."/>
            <person name="Liu Y."/>
            <person name="Xu W."/>
            <person name="Pan J."/>
            <person name="Luo Z.H."/>
            <person name="Li M."/>
        </authorList>
    </citation>
    <scope>NUCLEOTIDE SEQUENCE [LARGE SCALE GENOMIC DNA]</scope>
    <source>
        <strain evidence="2">SpSt-769</strain>
    </source>
</reference>
<sequence>MRHMRGIFSTGRVRSRPRRNPERVYRARSRFFFAMTAATPIMAIKALTMGLSHKHAAVLFGVNEDSVSRWVRRFNERGIDGIPEGPRGDDLSLCFSPRIHQTSTPSNDCG</sequence>
<evidence type="ECO:0000256" key="1">
    <source>
        <dbReference type="SAM" id="MobiDB-lite"/>
    </source>
</evidence>
<dbReference type="EMBL" id="DTGT01000339">
    <property type="protein sequence ID" value="HGH61711.1"/>
    <property type="molecule type" value="Genomic_DNA"/>
</dbReference>
<dbReference type="AlphaFoldDB" id="A0A7C4EUQ5"/>
<feature type="region of interest" description="Disordered" evidence="1">
    <location>
        <begin position="1"/>
        <end position="20"/>
    </location>
</feature>
<organism evidence="2">
    <name type="scientific">Desulfomonile tiedjei</name>
    <dbReference type="NCBI Taxonomy" id="2358"/>
    <lineage>
        <taxon>Bacteria</taxon>
        <taxon>Pseudomonadati</taxon>
        <taxon>Thermodesulfobacteriota</taxon>
        <taxon>Desulfomonilia</taxon>
        <taxon>Desulfomonilales</taxon>
        <taxon>Desulfomonilaceae</taxon>
        <taxon>Desulfomonile</taxon>
    </lineage>
</organism>
<accession>A0A7C4EUQ5</accession>
<comment type="caution">
    <text evidence="2">The sequence shown here is derived from an EMBL/GenBank/DDBJ whole genome shotgun (WGS) entry which is preliminary data.</text>
</comment>
<protein>
    <submittedName>
        <fullName evidence="2">Helix-turn-helix domain-containing protein</fullName>
    </submittedName>
</protein>
<dbReference type="SUPFAM" id="SSF46689">
    <property type="entry name" value="Homeodomain-like"/>
    <property type="match status" value="1"/>
</dbReference>
<evidence type="ECO:0000313" key="2">
    <source>
        <dbReference type="EMBL" id="HGH61711.1"/>
    </source>
</evidence>
<dbReference type="InterPro" id="IPR009057">
    <property type="entry name" value="Homeodomain-like_sf"/>
</dbReference>
<gene>
    <name evidence="2" type="ORF">ENV54_10475</name>
</gene>